<sequence>MALSNADVQKQVKHTMAFIEQEANEEAEEIDVKAEEEFNIEKVCLVQTQRLKTVEYYEKKEKQIEQQKKILVSNLINQSSEQEMDDLTTDLLNEAKHRLSKSVKDATRYQVLLDGMVLQGLYQLLEPGMIPAVQIRMYKIATERDVDVQIDQEAYLPEEIAGEVEIYNGDRKIKVSNTFKSWLDLIAHDENCPFYEVIGVNAIKDEKIIPGCLSRHRKRELNLQMTELQKAPWGGSTTCERGA</sequence>
<dbReference type="Proteomes" id="UP000437017">
    <property type="component" value="Unassembled WGS sequence"/>
</dbReference>
<evidence type="ECO:0000256" key="2">
    <source>
        <dbReference type="ARBA" id="ARBA00022448"/>
    </source>
</evidence>
<accession>A0A643C7T3</accession>
<evidence type="ECO:0000313" key="6">
    <source>
        <dbReference type="Proteomes" id="UP000437017"/>
    </source>
</evidence>
<keyword evidence="2" id="KW-0813">Transport</keyword>
<dbReference type="Gene3D" id="3.30.2320.30">
    <property type="entry name" value="ATP synthase, E subunit, C-terminal"/>
    <property type="match status" value="1"/>
</dbReference>
<dbReference type="OrthoDB" id="10263003at2759"/>
<evidence type="ECO:0000256" key="1">
    <source>
        <dbReference type="ARBA" id="ARBA00005901"/>
    </source>
</evidence>
<comment type="similarity">
    <text evidence="1">Belongs to the V-ATPase E subunit family.</text>
</comment>
<gene>
    <name evidence="5" type="ORF">E2I00_005251</name>
</gene>
<dbReference type="SUPFAM" id="SSF160527">
    <property type="entry name" value="V-type ATPase subunit E-like"/>
    <property type="match status" value="1"/>
</dbReference>
<dbReference type="PANTHER" id="PTHR45715">
    <property type="entry name" value="ATPASE H+-TRANSPORTING V1 SUBUNIT E1A-RELATED"/>
    <property type="match status" value="1"/>
</dbReference>
<feature type="non-terminal residue" evidence="5">
    <location>
        <position position="243"/>
    </location>
</feature>
<dbReference type="AlphaFoldDB" id="A0A643C7T3"/>
<dbReference type="EMBL" id="SGJD01002263">
    <property type="protein sequence ID" value="KAB0396142.1"/>
    <property type="molecule type" value="Genomic_DNA"/>
</dbReference>
<keyword evidence="3" id="KW-0406">Ion transport</keyword>
<dbReference type="GO" id="GO:0046961">
    <property type="term" value="F:proton-transporting ATPase activity, rotational mechanism"/>
    <property type="evidence" value="ECO:0007669"/>
    <property type="project" value="InterPro"/>
</dbReference>
<comment type="caution">
    <text evidence="5">The sequence shown here is derived from an EMBL/GenBank/DDBJ whole genome shotgun (WGS) entry which is preliminary data.</text>
</comment>
<comment type="function">
    <text evidence="4">Subunit of the V1 complex of vacuolar(H+)-ATPase (V-ATPase), a multisubunit enzyme composed of a peripheral complex (V1) that hydrolyzes ATP and a membrane integral complex (V0) that translocates protons. V-ATPase is responsible for acidifying and maintaining the pH of intracellular compartments and in some cell types, is targeted to the plasma membrane, where it is responsible for acidifying the extracellular environment.</text>
</comment>
<dbReference type="GO" id="GO:0033178">
    <property type="term" value="C:proton-transporting two-sector ATPase complex, catalytic domain"/>
    <property type="evidence" value="ECO:0007669"/>
    <property type="project" value="InterPro"/>
</dbReference>
<reference evidence="5 6" key="1">
    <citation type="journal article" date="2019" name="PLoS ONE">
        <title>Genomic analyses reveal an absence of contemporary introgressive admixture between fin whales and blue whales, despite known hybrids.</title>
        <authorList>
            <person name="Westbury M.V."/>
            <person name="Petersen B."/>
            <person name="Lorenzen E.D."/>
        </authorList>
    </citation>
    <scope>NUCLEOTIDE SEQUENCE [LARGE SCALE GENOMIC DNA]</scope>
    <source>
        <strain evidence="5">FinWhale-01</strain>
    </source>
</reference>
<dbReference type="Gene3D" id="6.10.250.1620">
    <property type="match status" value="1"/>
</dbReference>
<evidence type="ECO:0000256" key="3">
    <source>
        <dbReference type="ARBA" id="ARBA00023065"/>
    </source>
</evidence>
<organism evidence="5 6">
    <name type="scientific">Balaenoptera physalus</name>
    <name type="common">Fin whale</name>
    <name type="synonym">Balaena physalus</name>
    <dbReference type="NCBI Taxonomy" id="9770"/>
    <lineage>
        <taxon>Eukaryota</taxon>
        <taxon>Metazoa</taxon>
        <taxon>Chordata</taxon>
        <taxon>Craniata</taxon>
        <taxon>Vertebrata</taxon>
        <taxon>Euteleostomi</taxon>
        <taxon>Mammalia</taxon>
        <taxon>Eutheria</taxon>
        <taxon>Laurasiatheria</taxon>
        <taxon>Artiodactyla</taxon>
        <taxon>Whippomorpha</taxon>
        <taxon>Cetacea</taxon>
        <taxon>Mysticeti</taxon>
        <taxon>Balaenopteridae</taxon>
        <taxon>Balaenoptera</taxon>
    </lineage>
</organism>
<proteinExistence type="inferred from homology"/>
<keyword evidence="6" id="KW-1185">Reference proteome</keyword>
<name>A0A643C7T3_BALPH</name>
<dbReference type="InterPro" id="IPR038495">
    <property type="entry name" value="ATPase_E_C"/>
</dbReference>
<evidence type="ECO:0008006" key="7">
    <source>
        <dbReference type="Google" id="ProtNLM"/>
    </source>
</evidence>
<protein>
    <recommendedName>
        <fullName evidence="7">V-type proton ATPase subunit E</fullName>
    </recommendedName>
</protein>
<dbReference type="Pfam" id="PF01991">
    <property type="entry name" value="vATP-synt_E"/>
    <property type="match status" value="1"/>
</dbReference>
<evidence type="ECO:0000313" key="5">
    <source>
        <dbReference type="EMBL" id="KAB0396142.1"/>
    </source>
</evidence>
<evidence type="ECO:0000256" key="4">
    <source>
        <dbReference type="ARBA" id="ARBA00045737"/>
    </source>
</evidence>
<dbReference type="InterPro" id="IPR002842">
    <property type="entry name" value="ATPase_V1_Esu"/>
</dbReference>